<sequence>MCYIQVSGRPSPPGKPIVKEQTDDSVLLSWTAPNLDGGSPVRQYTLEMCTVSVFSLSSSEILPDYVFVLPRLRTKNGKWPRKPSKLLLNCTISFLRRLTFSVYGQKTPSLSLNLTDEKKHKVDKKKHKVDEEKDLKAIDQLDAKVDQLDQKTTDVQRTTTDFEAKYTICEELGQGAYGTVYRAIEKATGKTWAAKMVQVRPGVKREDVLHEISVMSQLHHDKLLELHESFDLGHEMCLIVEFVSGGELFDKVKESGALITEEEARNYIHQILRGIEHMHSNQFVHLDLKPENILLKSEDSTDVKIVDFGLARRLDPTKTVRLLFGTPEFCAPEVVNREPVGLSTDMWTVGVITYMLLSGLSPFIGDSDEETLANVSAADWNFEDASWNDVSDTAKDFICRLMAKDKRRRMTVQQALKHPWITKTQPPLNRGELTSLQKKKFMMMKRWSDDMLPIGRLAKRGAIFRRQSMDGVFERNISFDTDCPPTVKKQLEGIVAHVGDLIATLTCEIDGTPPPVVSWLKDDKELNVPSLKYDSLFADGSVQLTVKNIEITDSGRYSCQATNELGSVTSEASMIVEAKPKMAIAELRKKKPSKGTADEVQEGGSVPSFVGSLSDCSVRVGEEFTLSVTSNVSDLTVEWYHNGQQIKETDEHFVQIHNKDHHGVTMRNVDLSDQGMYDLIHEPMHSEWKAIGKNAFGLCESSCKLLVEVPRNYMAPVFERQLEDILCDETELLTLSVKIIANPPPEINWYRDDNEIQHSANNRLQFEDETLEYSLTIVKAYAEDSGEYKCIARNPIGEAESVCNVRIEEPEDNRTMKIDESKAPKFSMHLADSREVPEGSELILTCIVNGSPHPSIAWLKDGKRLSLTGKDATYENGVCTLTIIATTTDDAGVYTCKAENIHGTAQSTCTVTITCKFHGVNQNLDAKN</sequence>
<dbReference type="InterPro" id="IPR017441">
    <property type="entry name" value="Protein_kinase_ATP_BS"/>
</dbReference>
<accession>A0A158PAH3</accession>
<dbReference type="InterPro" id="IPR013098">
    <property type="entry name" value="Ig_I-set"/>
</dbReference>
<dbReference type="Pfam" id="PF00069">
    <property type="entry name" value="Pkinase"/>
    <property type="match status" value="1"/>
</dbReference>
<dbReference type="GO" id="GO:0005524">
    <property type="term" value="F:ATP binding"/>
    <property type="evidence" value="ECO:0007669"/>
    <property type="project" value="UniProtKB-UniRule"/>
</dbReference>
<dbReference type="SMART" id="SM00409">
    <property type="entry name" value="IG"/>
    <property type="match status" value="4"/>
</dbReference>
<evidence type="ECO:0000256" key="9">
    <source>
        <dbReference type="PROSITE-ProRule" id="PRU10141"/>
    </source>
</evidence>
<dbReference type="InterPro" id="IPR013783">
    <property type="entry name" value="Ig-like_fold"/>
</dbReference>
<dbReference type="InterPro" id="IPR003599">
    <property type="entry name" value="Ig_sub"/>
</dbReference>
<keyword evidence="7" id="KW-0514">Muscle protein</keyword>
<dbReference type="PROSITE" id="PS50011">
    <property type="entry name" value="PROTEIN_KINASE_DOM"/>
    <property type="match status" value="1"/>
</dbReference>
<evidence type="ECO:0000256" key="5">
    <source>
        <dbReference type="ARBA" id="ARBA00022840"/>
    </source>
</evidence>
<dbReference type="Proteomes" id="UP000035642">
    <property type="component" value="Unassembled WGS sequence"/>
</dbReference>
<feature type="domain" description="Ig-like" evidence="11">
    <location>
        <begin position="580"/>
        <end position="677"/>
    </location>
</feature>
<evidence type="ECO:0000313" key="14">
    <source>
        <dbReference type="WBParaSite" id="ACAC_0000948101-mRNA-1"/>
    </source>
</evidence>
<keyword evidence="3" id="KW-0677">Repeat</keyword>
<evidence type="ECO:0000256" key="2">
    <source>
        <dbReference type="ARBA" id="ARBA00022433"/>
    </source>
</evidence>
<dbReference type="GO" id="GO:0004672">
    <property type="term" value="F:protein kinase activity"/>
    <property type="evidence" value="ECO:0007669"/>
    <property type="project" value="InterPro"/>
</dbReference>
<feature type="binding site" evidence="9">
    <location>
        <position position="195"/>
    </location>
    <ligand>
        <name>ATP</name>
        <dbReference type="ChEBI" id="CHEBI:30616"/>
    </ligand>
</feature>
<keyword evidence="4 9" id="KW-0547">Nucleotide-binding</keyword>
<dbReference type="SMART" id="SM00220">
    <property type="entry name" value="S_TKc"/>
    <property type="match status" value="1"/>
</dbReference>
<dbReference type="FunFam" id="2.60.40.10:FF:000080">
    <property type="entry name" value="Myosin light chain kinase, smooth muscle"/>
    <property type="match status" value="1"/>
</dbReference>
<dbReference type="SUPFAM" id="SSF56112">
    <property type="entry name" value="Protein kinase-like (PK-like)"/>
    <property type="match status" value="1"/>
</dbReference>
<dbReference type="GO" id="GO:0007155">
    <property type="term" value="P:cell adhesion"/>
    <property type="evidence" value="ECO:0007669"/>
    <property type="project" value="UniProtKB-KW"/>
</dbReference>
<evidence type="ECO:0000313" key="13">
    <source>
        <dbReference type="Proteomes" id="UP000035642"/>
    </source>
</evidence>
<keyword evidence="6" id="KW-0130">Cell adhesion</keyword>
<evidence type="ECO:0000256" key="1">
    <source>
        <dbReference type="ARBA" id="ARBA00006692"/>
    </source>
</evidence>
<protein>
    <submittedName>
        <fullName evidence="14">Protein kinase domain-containing protein</fullName>
    </submittedName>
</protein>
<feature type="domain" description="Ig-like" evidence="11">
    <location>
        <begin position="485"/>
        <end position="575"/>
    </location>
</feature>
<dbReference type="InterPro" id="IPR011009">
    <property type="entry name" value="Kinase-like_dom_sf"/>
</dbReference>
<dbReference type="Gene3D" id="1.10.510.10">
    <property type="entry name" value="Transferase(Phosphotransferase) domain 1"/>
    <property type="match status" value="1"/>
</dbReference>
<evidence type="ECO:0000256" key="4">
    <source>
        <dbReference type="ARBA" id="ARBA00022741"/>
    </source>
</evidence>
<dbReference type="PANTHER" id="PTHR47633">
    <property type="entry name" value="IMMUNOGLOBULIN"/>
    <property type="match status" value="1"/>
</dbReference>
<evidence type="ECO:0000256" key="3">
    <source>
        <dbReference type="ARBA" id="ARBA00022737"/>
    </source>
</evidence>
<name>A0A158PAH3_ANGCA</name>
<dbReference type="FunFam" id="2.60.40.10:FF:000557">
    <property type="entry name" value="Myosin binding protein Ha"/>
    <property type="match status" value="1"/>
</dbReference>
<dbReference type="Pfam" id="PF07679">
    <property type="entry name" value="I-set"/>
    <property type="match status" value="4"/>
</dbReference>
<dbReference type="InterPro" id="IPR007110">
    <property type="entry name" value="Ig-like_dom"/>
</dbReference>
<dbReference type="SUPFAM" id="SSF48726">
    <property type="entry name" value="Immunoglobulin"/>
    <property type="match status" value="4"/>
</dbReference>
<dbReference type="GO" id="GO:0032982">
    <property type="term" value="C:myosin filament"/>
    <property type="evidence" value="ECO:0007669"/>
    <property type="project" value="UniProtKB-KW"/>
</dbReference>
<evidence type="ECO:0000259" key="11">
    <source>
        <dbReference type="PROSITE" id="PS50835"/>
    </source>
</evidence>
<dbReference type="AlphaFoldDB" id="A0A158PAH3"/>
<reference evidence="14" key="2">
    <citation type="submission" date="2016-04" db="UniProtKB">
        <authorList>
            <consortium name="WormBaseParasite"/>
        </authorList>
    </citation>
    <scope>IDENTIFICATION</scope>
</reference>
<dbReference type="InterPro" id="IPR003598">
    <property type="entry name" value="Ig_sub2"/>
</dbReference>
<dbReference type="SMART" id="SM00408">
    <property type="entry name" value="IGc2"/>
    <property type="match status" value="3"/>
</dbReference>
<keyword evidence="13" id="KW-1185">Reference proteome</keyword>
<dbReference type="SUPFAM" id="SSF49265">
    <property type="entry name" value="Fibronectin type III"/>
    <property type="match status" value="1"/>
</dbReference>
<dbReference type="CDD" id="cd00096">
    <property type="entry name" value="Ig"/>
    <property type="match status" value="1"/>
</dbReference>
<keyword evidence="2" id="KW-0787">Thick filament</keyword>
<keyword evidence="5 9" id="KW-0067">ATP-binding</keyword>
<dbReference type="InterPro" id="IPR003961">
    <property type="entry name" value="FN3_dom"/>
</dbReference>
<dbReference type="PROSITE" id="PS50835">
    <property type="entry name" value="IG_LIKE"/>
    <property type="match status" value="4"/>
</dbReference>
<dbReference type="InterPro" id="IPR000719">
    <property type="entry name" value="Prot_kinase_dom"/>
</dbReference>
<comment type="similarity">
    <text evidence="1">Belongs to the protein kinase superfamily. CAMK Ser/Thr protein kinase family.</text>
</comment>
<evidence type="ECO:0000259" key="12">
    <source>
        <dbReference type="PROSITE" id="PS50853"/>
    </source>
</evidence>
<dbReference type="InterPro" id="IPR036116">
    <property type="entry name" value="FN3_sf"/>
</dbReference>
<evidence type="ECO:0000256" key="8">
    <source>
        <dbReference type="ARBA" id="ARBA00023319"/>
    </source>
</evidence>
<dbReference type="PROSITE" id="PS00107">
    <property type="entry name" value="PROTEIN_KINASE_ATP"/>
    <property type="match status" value="1"/>
</dbReference>
<reference evidence="13" key="1">
    <citation type="submission" date="2012-09" db="EMBL/GenBank/DDBJ databases">
        <authorList>
            <person name="Martin A.A."/>
        </authorList>
    </citation>
    <scope>NUCLEOTIDE SEQUENCE</scope>
</reference>
<proteinExistence type="inferred from homology"/>
<evidence type="ECO:0000256" key="7">
    <source>
        <dbReference type="ARBA" id="ARBA00023179"/>
    </source>
</evidence>
<evidence type="ECO:0000256" key="6">
    <source>
        <dbReference type="ARBA" id="ARBA00022889"/>
    </source>
</evidence>
<dbReference type="STRING" id="6313.A0A158PAH3"/>
<dbReference type="Gene3D" id="2.60.40.10">
    <property type="entry name" value="Immunoglobulins"/>
    <property type="match status" value="5"/>
</dbReference>
<feature type="domain" description="Ig-like" evidence="11">
    <location>
        <begin position="824"/>
        <end position="914"/>
    </location>
</feature>
<dbReference type="FunFam" id="2.60.40.10:FF:000022">
    <property type="entry name" value="Cardiac titin"/>
    <property type="match status" value="1"/>
</dbReference>
<evidence type="ECO:0000259" key="10">
    <source>
        <dbReference type="PROSITE" id="PS50011"/>
    </source>
</evidence>
<organism evidence="13 14">
    <name type="scientific">Angiostrongylus cantonensis</name>
    <name type="common">Rat lungworm</name>
    <dbReference type="NCBI Taxonomy" id="6313"/>
    <lineage>
        <taxon>Eukaryota</taxon>
        <taxon>Metazoa</taxon>
        <taxon>Ecdysozoa</taxon>
        <taxon>Nematoda</taxon>
        <taxon>Chromadorea</taxon>
        <taxon>Rhabditida</taxon>
        <taxon>Rhabditina</taxon>
        <taxon>Rhabditomorpha</taxon>
        <taxon>Strongyloidea</taxon>
        <taxon>Metastrongylidae</taxon>
        <taxon>Angiostrongylus</taxon>
    </lineage>
</organism>
<feature type="domain" description="Fibronectin type-III" evidence="12">
    <location>
        <begin position="12"/>
        <end position="119"/>
    </location>
</feature>
<keyword evidence="8" id="KW-0393">Immunoglobulin domain</keyword>
<dbReference type="PROSITE" id="PS50853">
    <property type="entry name" value="FN3"/>
    <property type="match status" value="1"/>
</dbReference>
<dbReference type="PROSITE" id="PS00108">
    <property type="entry name" value="PROTEIN_KINASE_ST"/>
    <property type="match status" value="1"/>
</dbReference>
<dbReference type="InterPro" id="IPR036179">
    <property type="entry name" value="Ig-like_dom_sf"/>
</dbReference>
<dbReference type="WBParaSite" id="ACAC_0000948101-mRNA-1">
    <property type="protein sequence ID" value="ACAC_0000948101-mRNA-1"/>
    <property type="gene ID" value="ACAC_0000948101"/>
</dbReference>
<dbReference type="CDD" id="cd00063">
    <property type="entry name" value="FN3"/>
    <property type="match status" value="1"/>
</dbReference>
<feature type="domain" description="Protein kinase" evidence="10">
    <location>
        <begin position="166"/>
        <end position="421"/>
    </location>
</feature>
<dbReference type="Gene3D" id="3.30.200.20">
    <property type="entry name" value="Phosphorylase Kinase, domain 1"/>
    <property type="match status" value="1"/>
</dbReference>
<feature type="domain" description="Ig-like" evidence="11">
    <location>
        <begin position="710"/>
        <end position="808"/>
    </location>
</feature>
<dbReference type="PANTHER" id="PTHR47633:SF4">
    <property type="entry name" value="MYOPALLADIN ISOFORM X1"/>
    <property type="match status" value="1"/>
</dbReference>
<dbReference type="InterPro" id="IPR008271">
    <property type="entry name" value="Ser/Thr_kinase_AS"/>
</dbReference>